<dbReference type="SUPFAM" id="SSF55729">
    <property type="entry name" value="Acyl-CoA N-acyltransferases (Nat)"/>
    <property type="match status" value="1"/>
</dbReference>
<evidence type="ECO:0000313" key="1">
    <source>
        <dbReference type="EMBL" id="MFC5649576.1"/>
    </source>
</evidence>
<sequence>MKNILIEQATTDNAEAILNVHYDAVHKTASKYYPIEILENWSSAIDVSRLIKIKNAIEGYKEIMVVAKIEGTIVGFGSIVP</sequence>
<reference evidence="2" key="1">
    <citation type="journal article" date="2019" name="Int. J. Syst. Evol. Microbiol.">
        <title>The Global Catalogue of Microorganisms (GCM) 10K type strain sequencing project: providing services to taxonomists for standard genome sequencing and annotation.</title>
        <authorList>
            <consortium name="The Broad Institute Genomics Platform"/>
            <consortium name="The Broad Institute Genome Sequencing Center for Infectious Disease"/>
            <person name="Wu L."/>
            <person name="Ma J."/>
        </authorList>
    </citation>
    <scope>NUCLEOTIDE SEQUENCE [LARGE SCALE GENOMIC DNA]</scope>
    <source>
        <strain evidence="2">CGMCC 1.3240</strain>
    </source>
</reference>
<dbReference type="RefSeq" id="WP_379188106.1">
    <property type="nucleotide sequence ID" value="NZ_JBHSOW010000038.1"/>
</dbReference>
<organism evidence="1 2">
    <name type="scientific">Paenibacillus solisilvae</name>
    <dbReference type="NCBI Taxonomy" id="2486751"/>
    <lineage>
        <taxon>Bacteria</taxon>
        <taxon>Bacillati</taxon>
        <taxon>Bacillota</taxon>
        <taxon>Bacilli</taxon>
        <taxon>Bacillales</taxon>
        <taxon>Paenibacillaceae</taxon>
        <taxon>Paenibacillus</taxon>
    </lineage>
</organism>
<proteinExistence type="predicted"/>
<comment type="caution">
    <text evidence="1">The sequence shown here is derived from an EMBL/GenBank/DDBJ whole genome shotgun (WGS) entry which is preliminary data.</text>
</comment>
<accession>A0ABW0VZL4</accession>
<dbReference type="EMBL" id="JBHSOW010000038">
    <property type="protein sequence ID" value="MFC5649576.1"/>
    <property type="molecule type" value="Genomic_DNA"/>
</dbReference>
<dbReference type="Proteomes" id="UP001596047">
    <property type="component" value="Unassembled WGS sequence"/>
</dbReference>
<evidence type="ECO:0000313" key="2">
    <source>
        <dbReference type="Proteomes" id="UP001596047"/>
    </source>
</evidence>
<dbReference type="Gene3D" id="3.40.630.30">
    <property type="match status" value="1"/>
</dbReference>
<keyword evidence="2" id="KW-1185">Reference proteome</keyword>
<protein>
    <recommendedName>
        <fullName evidence="3">GNAT family N-acetyltransferase</fullName>
    </recommendedName>
</protein>
<dbReference type="InterPro" id="IPR016181">
    <property type="entry name" value="Acyl_CoA_acyltransferase"/>
</dbReference>
<gene>
    <name evidence="1" type="ORF">ACFPYJ_10610</name>
</gene>
<evidence type="ECO:0008006" key="3">
    <source>
        <dbReference type="Google" id="ProtNLM"/>
    </source>
</evidence>
<name>A0ABW0VZL4_9BACL</name>